<dbReference type="PANTHER" id="PTHR47148:SF1">
    <property type="entry name" value="CYTOCHROME C OXIDASE ASSEMBLY FACTOR 1 HOMOLOG"/>
    <property type="match status" value="1"/>
</dbReference>
<keyword evidence="1" id="KW-0472">Membrane</keyword>
<dbReference type="GO" id="GO:0032981">
    <property type="term" value="P:mitochondrial respiratory chain complex I assembly"/>
    <property type="evidence" value="ECO:0007669"/>
    <property type="project" value="TreeGrafter"/>
</dbReference>
<accession>A0AAV4VZU2</accession>
<evidence type="ECO:0000313" key="2">
    <source>
        <dbReference type="EMBL" id="GIY75821.1"/>
    </source>
</evidence>
<reference evidence="2 3" key="1">
    <citation type="submission" date="2021-06" db="EMBL/GenBank/DDBJ databases">
        <title>Caerostris darwini draft genome.</title>
        <authorList>
            <person name="Kono N."/>
            <person name="Arakawa K."/>
        </authorList>
    </citation>
    <scope>NUCLEOTIDE SEQUENCE [LARGE SCALE GENOMIC DNA]</scope>
</reference>
<protein>
    <submittedName>
        <fullName evidence="2">Uncharacterized protein</fullName>
    </submittedName>
</protein>
<evidence type="ECO:0000256" key="1">
    <source>
        <dbReference type="SAM" id="Phobius"/>
    </source>
</evidence>
<keyword evidence="3" id="KW-1185">Reference proteome</keyword>
<dbReference type="GO" id="GO:0005743">
    <property type="term" value="C:mitochondrial inner membrane"/>
    <property type="evidence" value="ECO:0007669"/>
    <property type="project" value="TreeGrafter"/>
</dbReference>
<dbReference type="Pfam" id="PF08695">
    <property type="entry name" value="Coa1"/>
    <property type="match status" value="1"/>
</dbReference>
<dbReference type="AlphaFoldDB" id="A0AAV4VZU2"/>
<sequence>MLKVTTNKIIGIGLATCLVASGSIYMRKKLEDKIANQKLCKDCIQKVLQNKTSIESLGEPIEWKRPNLSNAYNYISSTKATIALPVLGSKKSGELLIEASKEKTDETWTLDCLKLKIPDEEILIN</sequence>
<proteinExistence type="predicted"/>
<name>A0AAV4VZU2_9ARAC</name>
<gene>
    <name evidence="2" type="primary">AVEN_231395_1</name>
    <name evidence="2" type="ORF">CDAR_511661</name>
</gene>
<organism evidence="2 3">
    <name type="scientific">Caerostris darwini</name>
    <dbReference type="NCBI Taxonomy" id="1538125"/>
    <lineage>
        <taxon>Eukaryota</taxon>
        <taxon>Metazoa</taxon>
        <taxon>Ecdysozoa</taxon>
        <taxon>Arthropoda</taxon>
        <taxon>Chelicerata</taxon>
        <taxon>Arachnida</taxon>
        <taxon>Araneae</taxon>
        <taxon>Araneomorphae</taxon>
        <taxon>Entelegynae</taxon>
        <taxon>Araneoidea</taxon>
        <taxon>Araneidae</taxon>
        <taxon>Caerostris</taxon>
    </lineage>
</organism>
<keyword evidence="1" id="KW-1133">Transmembrane helix</keyword>
<dbReference type="PANTHER" id="PTHR47148">
    <property type="entry name" value="CYTOCHROME C OXIDASE ASSEMBLY FACTOR 1 HOMOLOG"/>
    <property type="match status" value="1"/>
</dbReference>
<comment type="caution">
    <text evidence="2">The sequence shown here is derived from an EMBL/GenBank/DDBJ whole genome shotgun (WGS) entry which is preliminary data.</text>
</comment>
<feature type="transmembrane region" description="Helical" evidence="1">
    <location>
        <begin position="6"/>
        <end position="26"/>
    </location>
</feature>
<evidence type="ECO:0000313" key="3">
    <source>
        <dbReference type="Proteomes" id="UP001054837"/>
    </source>
</evidence>
<dbReference type="GO" id="GO:0033617">
    <property type="term" value="P:mitochondrial respiratory chain complex IV assembly"/>
    <property type="evidence" value="ECO:0007669"/>
    <property type="project" value="TreeGrafter"/>
</dbReference>
<dbReference type="InterPro" id="IPR014807">
    <property type="entry name" value="Coa1"/>
</dbReference>
<dbReference type="Proteomes" id="UP001054837">
    <property type="component" value="Unassembled WGS sequence"/>
</dbReference>
<dbReference type="EMBL" id="BPLQ01013898">
    <property type="protein sequence ID" value="GIY75821.1"/>
    <property type="molecule type" value="Genomic_DNA"/>
</dbReference>
<keyword evidence="1" id="KW-0812">Transmembrane</keyword>